<dbReference type="InterPro" id="IPR036388">
    <property type="entry name" value="WH-like_DNA-bd_sf"/>
</dbReference>
<dbReference type="SMART" id="SM00421">
    <property type="entry name" value="HTH_LUXR"/>
    <property type="match status" value="1"/>
</dbReference>
<dbReference type="InterPro" id="IPR039420">
    <property type="entry name" value="WalR-like"/>
</dbReference>
<dbReference type="AlphaFoldDB" id="A0A2N9M4Q7"/>
<reference evidence="4" key="1">
    <citation type="submission" date="2018-02" db="EMBL/GenBank/DDBJ databases">
        <authorList>
            <person name="Hausmann B."/>
        </authorList>
    </citation>
    <scope>NUCLEOTIDE SEQUENCE [LARGE SCALE GENOMIC DNA]</scope>
    <source>
        <strain evidence="4">Peat soil MAG SbA5</strain>
    </source>
</reference>
<sequence>MTTRSEERIWVNLSSISYLNRRTGRSLIVHLVRDISVQKKREEVFGRMVAISKEVANLEDAVAGAAPIAPLSSQELEILRMLAVGAAAPRIAKALGISPQTLRNHLHHINQKLRTHNRLEAVMHALQRRLI</sequence>
<accession>A0A2N9M4Q7</accession>
<evidence type="ECO:0000313" key="3">
    <source>
        <dbReference type="EMBL" id="SPE30461.1"/>
    </source>
</evidence>
<dbReference type="CDD" id="cd06170">
    <property type="entry name" value="LuxR_C_like"/>
    <property type="match status" value="1"/>
</dbReference>
<dbReference type="GO" id="GO:0003677">
    <property type="term" value="F:DNA binding"/>
    <property type="evidence" value="ECO:0007669"/>
    <property type="project" value="UniProtKB-KW"/>
</dbReference>
<dbReference type="PROSITE" id="PS50043">
    <property type="entry name" value="HTH_LUXR_2"/>
    <property type="match status" value="1"/>
</dbReference>
<dbReference type="Proteomes" id="UP000239735">
    <property type="component" value="Unassembled WGS sequence"/>
</dbReference>
<dbReference type="Gene3D" id="1.10.10.10">
    <property type="entry name" value="Winged helix-like DNA-binding domain superfamily/Winged helix DNA-binding domain"/>
    <property type="match status" value="1"/>
</dbReference>
<dbReference type="SUPFAM" id="SSF46894">
    <property type="entry name" value="C-terminal effector domain of the bipartite response regulators"/>
    <property type="match status" value="1"/>
</dbReference>
<protein>
    <recommendedName>
        <fullName evidence="2">HTH luxR-type domain-containing protein</fullName>
    </recommendedName>
</protein>
<dbReference type="PANTHER" id="PTHR43214">
    <property type="entry name" value="TWO-COMPONENT RESPONSE REGULATOR"/>
    <property type="match status" value="1"/>
</dbReference>
<feature type="domain" description="HTH luxR-type" evidence="2">
    <location>
        <begin position="64"/>
        <end position="129"/>
    </location>
</feature>
<dbReference type="PROSITE" id="PS00622">
    <property type="entry name" value="HTH_LUXR_1"/>
    <property type="match status" value="1"/>
</dbReference>
<gene>
    <name evidence="3" type="ORF">SBA5_790004</name>
</gene>
<dbReference type="PRINTS" id="PR00038">
    <property type="entry name" value="HTHLUXR"/>
</dbReference>
<dbReference type="EMBL" id="OKRB01000140">
    <property type="protein sequence ID" value="SPE30461.1"/>
    <property type="molecule type" value="Genomic_DNA"/>
</dbReference>
<dbReference type="Pfam" id="PF00196">
    <property type="entry name" value="GerE"/>
    <property type="match status" value="1"/>
</dbReference>
<dbReference type="InterPro" id="IPR000792">
    <property type="entry name" value="Tscrpt_reg_LuxR_C"/>
</dbReference>
<dbReference type="PANTHER" id="PTHR43214:SF42">
    <property type="entry name" value="TRANSCRIPTIONAL REGULATORY PROTEIN DESR"/>
    <property type="match status" value="1"/>
</dbReference>
<evidence type="ECO:0000256" key="1">
    <source>
        <dbReference type="ARBA" id="ARBA00023125"/>
    </source>
</evidence>
<dbReference type="OrthoDB" id="7053960at2"/>
<keyword evidence="1" id="KW-0238">DNA-binding</keyword>
<organism evidence="3 4">
    <name type="scientific">Candidatus Sulfuritelmatomonas gaucii</name>
    <dbReference type="NCBI Taxonomy" id="2043161"/>
    <lineage>
        <taxon>Bacteria</taxon>
        <taxon>Pseudomonadati</taxon>
        <taxon>Acidobacteriota</taxon>
        <taxon>Terriglobia</taxon>
        <taxon>Terriglobales</taxon>
        <taxon>Acidobacteriaceae</taxon>
        <taxon>Candidatus Sulfuritelmatomonas</taxon>
    </lineage>
</organism>
<dbReference type="GO" id="GO:0006355">
    <property type="term" value="P:regulation of DNA-templated transcription"/>
    <property type="evidence" value="ECO:0007669"/>
    <property type="project" value="InterPro"/>
</dbReference>
<evidence type="ECO:0000313" key="4">
    <source>
        <dbReference type="Proteomes" id="UP000239735"/>
    </source>
</evidence>
<evidence type="ECO:0000259" key="2">
    <source>
        <dbReference type="PROSITE" id="PS50043"/>
    </source>
</evidence>
<name>A0A2N9M4Q7_9BACT</name>
<dbReference type="InterPro" id="IPR016032">
    <property type="entry name" value="Sig_transdc_resp-reg_C-effctor"/>
</dbReference>
<proteinExistence type="predicted"/>